<dbReference type="EMBL" id="FQZF01000033">
    <property type="protein sequence ID" value="SHK13298.1"/>
    <property type="molecule type" value="Genomic_DNA"/>
</dbReference>
<evidence type="ECO:0000259" key="6">
    <source>
        <dbReference type="Pfam" id="PF00441"/>
    </source>
</evidence>
<evidence type="ECO:0000256" key="5">
    <source>
        <dbReference type="RuleBase" id="RU362125"/>
    </source>
</evidence>
<dbReference type="Proteomes" id="UP000184387">
    <property type="component" value="Unassembled WGS sequence"/>
</dbReference>
<dbReference type="AlphaFoldDB" id="A0A1M6PZC9"/>
<evidence type="ECO:0000313" key="9">
    <source>
        <dbReference type="EMBL" id="SHK13298.1"/>
    </source>
</evidence>
<dbReference type="SUPFAM" id="SSF47203">
    <property type="entry name" value="Acyl-CoA dehydrogenase C-terminal domain-like"/>
    <property type="match status" value="1"/>
</dbReference>
<dbReference type="InterPro" id="IPR046373">
    <property type="entry name" value="Acyl-CoA_Oxase/DH_mid-dom_sf"/>
</dbReference>
<reference evidence="9 10" key="1">
    <citation type="submission" date="2016-11" db="EMBL/GenBank/DDBJ databases">
        <authorList>
            <person name="Jaros S."/>
            <person name="Januszkiewicz K."/>
            <person name="Wedrychowicz H."/>
        </authorList>
    </citation>
    <scope>NUCLEOTIDE SEQUENCE [LARGE SCALE GENOMIC DNA]</scope>
    <source>
        <strain evidence="9 10">DSM 14916</strain>
    </source>
</reference>
<keyword evidence="10" id="KW-1185">Reference proteome</keyword>
<dbReference type="OrthoDB" id="5510711at2"/>
<dbReference type="InterPro" id="IPR037069">
    <property type="entry name" value="AcylCoA_DH/ox_N_sf"/>
</dbReference>
<dbReference type="Pfam" id="PF02770">
    <property type="entry name" value="Acyl-CoA_dh_M"/>
    <property type="match status" value="1"/>
</dbReference>
<dbReference type="InterPro" id="IPR009075">
    <property type="entry name" value="AcylCo_DH/oxidase_C"/>
</dbReference>
<evidence type="ECO:0000256" key="3">
    <source>
        <dbReference type="ARBA" id="ARBA00022630"/>
    </source>
</evidence>
<evidence type="ECO:0000256" key="1">
    <source>
        <dbReference type="ARBA" id="ARBA00001974"/>
    </source>
</evidence>
<dbReference type="SUPFAM" id="SSF56645">
    <property type="entry name" value="Acyl-CoA dehydrogenase NM domain-like"/>
    <property type="match status" value="1"/>
</dbReference>
<dbReference type="InterPro" id="IPR006091">
    <property type="entry name" value="Acyl-CoA_Oxase/DH_mid-dom"/>
</dbReference>
<dbReference type="GO" id="GO:0003995">
    <property type="term" value="F:acyl-CoA dehydrogenase activity"/>
    <property type="evidence" value="ECO:0007669"/>
    <property type="project" value="TreeGrafter"/>
</dbReference>
<feature type="domain" description="Acyl-CoA dehydrogenase/oxidase C-terminal" evidence="6">
    <location>
        <begin position="226"/>
        <end position="372"/>
    </location>
</feature>
<dbReference type="Gene3D" id="1.10.540.10">
    <property type="entry name" value="Acyl-CoA dehydrogenase/oxidase, N-terminal domain"/>
    <property type="match status" value="1"/>
</dbReference>
<evidence type="ECO:0000256" key="4">
    <source>
        <dbReference type="ARBA" id="ARBA00022827"/>
    </source>
</evidence>
<name>A0A1M6PZC9_9PROT</name>
<feature type="domain" description="Acyl-CoA oxidase/dehydrogenase middle" evidence="7">
    <location>
        <begin position="123"/>
        <end position="213"/>
    </location>
</feature>
<dbReference type="Pfam" id="PF02771">
    <property type="entry name" value="Acyl-CoA_dh_N"/>
    <property type="match status" value="1"/>
</dbReference>
<proteinExistence type="inferred from homology"/>
<gene>
    <name evidence="9" type="ORF">SAMN02745194_04251</name>
</gene>
<dbReference type="Gene3D" id="2.40.110.10">
    <property type="entry name" value="Butyryl-CoA Dehydrogenase, subunit A, domain 2"/>
    <property type="match status" value="1"/>
</dbReference>
<evidence type="ECO:0000259" key="7">
    <source>
        <dbReference type="Pfam" id="PF02770"/>
    </source>
</evidence>
<evidence type="ECO:0008006" key="11">
    <source>
        <dbReference type="Google" id="ProtNLM"/>
    </source>
</evidence>
<dbReference type="GO" id="GO:0046359">
    <property type="term" value="P:butyrate catabolic process"/>
    <property type="evidence" value="ECO:0007669"/>
    <property type="project" value="TreeGrafter"/>
</dbReference>
<dbReference type="Pfam" id="PF00441">
    <property type="entry name" value="Acyl-CoA_dh_1"/>
    <property type="match status" value="1"/>
</dbReference>
<comment type="similarity">
    <text evidence="2 5">Belongs to the acyl-CoA dehydrogenase family.</text>
</comment>
<dbReference type="STRING" id="198092.SAMN02745194_04251"/>
<dbReference type="GO" id="GO:0033539">
    <property type="term" value="P:fatty acid beta-oxidation using acyl-CoA dehydrogenase"/>
    <property type="evidence" value="ECO:0007669"/>
    <property type="project" value="TreeGrafter"/>
</dbReference>
<keyword evidence="3 5" id="KW-0285">Flavoprotein</keyword>
<comment type="cofactor">
    <cofactor evidence="1 5">
        <name>FAD</name>
        <dbReference type="ChEBI" id="CHEBI:57692"/>
    </cofactor>
</comment>
<dbReference type="RefSeq" id="WP_073138494.1">
    <property type="nucleotide sequence ID" value="NZ_FQZF01000033.1"/>
</dbReference>
<dbReference type="Gene3D" id="1.20.140.10">
    <property type="entry name" value="Butyryl-CoA Dehydrogenase, subunit A, domain 3"/>
    <property type="match status" value="1"/>
</dbReference>
<accession>A0A1M6PZC9</accession>
<feature type="domain" description="Acyl-CoA dehydrogenase/oxidase N-terminal" evidence="8">
    <location>
        <begin position="6"/>
        <end position="118"/>
    </location>
</feature>
<evidence type="ECO:0000313" key="10">
    <source>
        <dbReference type="Proteomes" id="UP000184387"/>
    </source>
</evidence>
<protein>
    <recommendedName>
        <fullName evidence="11">Acyl-CoA dehydrogenase</fullName>
    </recommendedName>
</protein>
<evidence type="ECO:0000259" key="8">
    <source>
        <dbReference type="Pfam" id="PF02771"/>
    </source>
</evidence>
<organism evidence="9 10">
    <name type="scientific">Muricoccus roseus</name>
    <dbReference type="NCBI Taxonomy" id="198092"/>
    <lineage>
        <taxon>Bacteria</taxon>
        <taxon>Pseudomonadati</taxon>
        <taxon>Pseudomonadota</taxon>
        <taxon>Alphaproteobacteria</taxon>
        <taxon>Acetobacterales</taxon>
        <taxon>Roseomonadaceae</taxon>
        <taxon>Muricoccus</taxon>
    </lineage>
</organism>
<keyword evidence="5" id="KW-0560">Oxidoreductase</keyword>
<dbReference type="InterPro" id="IPR009100">
    <property type="entry name" value="AcylCoA_DH/oxidase_NM_dom_sf"/>
</dbReference>
<keyword evidence="4 5" id="KW-0274">FAD</keyword>
<dbReference type="GO" id="GO:0050660">
    <property type="term" value="F:flavin adenine dinucleotide binding"/>
    <property type="evidence" value="ECO:0007669"/>
    <property type="project" value="InterPro"/>
</dbReference>
<dbReference type="PANTHER" id="PTHR43884">
    <property type="entry name" value="ACYL-COA DEHYDROGENASE"/>
    <property type="match status" value="1"/>
</dbReference>
<dbReference type="InterPro" id="IPR013786">
    <property type="entry name" value="AcylCoA_DH/ox_N"/>
</dbReference>
<dbReference type="InterPro" id="IPR036250">
    <property type="entry name" value="AcylCo_DH-like_C"/>
</dbReference>
<dbReference type="PANTHER" id="PTHR43884:SF12">
    <property type="entry name" value="ISOVALERYL-COA DEHYDROGENASE, MITOCHONDRIAL-RELATED"/>
    <property type="match status" value="1"/>
</dbReference>
<sequence length="395" mass="43065">MDFNLTEDQRIFADSVRRFAEEHLAAGALERAHRPGFPYDVAQLMAQQGLLGITIPEKDGGQGGTLMDAVLAIEQVALVCPRSADVVQAGNFGPIRTFAEYATPEQKARWLPDLLAGKNAISLGMSEPEAGSAATELRTTARLDGDHYVVNGSKVFGTHSAEASLYLIYLRFGPGIDGIGSVLIERGTPGFTVGQPSRFLNGEEWSTLYFEDCRVPKENLLLGPGGFKKQIAAFNAERVGNTARSLAVGRYAFERAKEHAATRRQFGRTLSEFQGIQWKFAEMALKLESAQLLLYRAAVNADRGLPSPYETTLAKLACNQAGFDAANEAVQIMGGTGFSEESLVEYCMRRCRGWMIAGGSIEMMKNRLAEEVFGRRFSQRPPRPTAAPDAARAAE</sequence>
<evidence type="ECO:0000256" key="2">
    <source>
        <dbReference type="ARBA" id="ARBA00009347"/>
    </source>
</evidence>